<dbReference type="EMBL" id="CAADEX010000086">
    <property type="protein sequence ID" value="VFJ59780.1"/>
    <property type="molecule type" value="Genomic_DNA"/>
</dbReference>
<proteinExistence type="predicted"/>
<accession>A0A450T048</accession>
<evidence type="ECO:0000256" key="3">
    <source>
        <dbReference type="SAM" id="Phobius"/>
    </source>
</evidence>
<dbReference type="AlphaFoldDB" id="A0A450T048"/>
<feature type="transmembrane region" description="Helical" evidence="3">
    <location>
        <begin position="504"/>
        <end position="523"/>
    </location>
</feature>
<protein>
    <recommendedName>
        <fullName evidence="5">DUF4407 domain-containing protein</fullName>
    </recommendedName>
</protein>
<sequence length="536" mass="61024">MSLRSLFWWIANVDRSIIKGCPETDQNRYCSLGVAIFIAAIIAALSFSYVIFLFVDPVTENTSINLFFTERFLVDVNIIATAFSLAALLLWFFLILHINRAFMPFIGPNISIREFFKKAWLRILLAAIISMSVTHPLILFFLSKDISENYKEQITERKAEEIAQTTPSGDAEQPKTLDSSSPTLEEKLHLKEKELDAENASIREMREDLRARISANEEKRKKKRCEIECQMFGAESCENVECNVWYTGEGKITARIEEEIKSLDTDISLLQALYDDKKKLVENREKEIESLNKKIEKEKILQEEEKEKEAARVEKEVAHISFAQSVMQASRILANSGFGMISIFFLIYLLFFSIEIFPIFVKFFFPAERYEEILSYRSNVTNHVKESTESIIAKMTFLNKESTEKAASLEELSKNPYADSVLQTIQDYLSKVGHSSTFGNIKDTPAYSGNPKNGKMTEKTLPPVIRPDEVSKRGWTYITTSGALTTLAWFIGPQKEGVDLLSTAGIGFTATVFGLILALISFIDNRLLRRKNDRPS</sequence>
<feature type="region of interest" description="Disordered" evidence="2">
    <location>
        <begin position="159"/>
        <end position="183"/>
    </location>
</feature>
<organism evidence="4">
    <name type="scientific">Candidatus Kentrum sp. DK</name>
    <dbReference type="NCBI Taxonomy" id="2126562"/>
    <lineage>
        <taxon>Bacteria</taxon>
        <taxon>Pseudomonadati</taxon>
        <taxon>Pseudomonadota</taxon>
        <taxon>Gammaproteobacteria</taxon>
        <taxon>Candidatus Kentrum</taxon>
    </lineage>
</organism>
<evidence type="ECO:0008006" key="5">
    <source>
        <dbReference type="Google" id="ProtNLM"/>
    </source>
</evidence>
<feature type="transmembrane region" description="Helical" evidence="3">
    <location>
        <begin position="72"/>
        <end position="98"/>
    </location>
</feature>
<feature type="transmembrane region" description="Helical" evidence="3">
    <location>
        <begin position="29"/>
        <end position="52"/>
    </location>
</feature>
<gene>
    <name evidence="4" type="ORF">BECKDK2373B_GA0170837_10865</name>
</gene>
<evidence type="ECO:0000313" key="4">
    <source>
        <dbReference type="EMBL" id="VFJ59780.1"/>
    </source>
</evidence>
<keyword evidence="3" id="KW-0472">Membrane</keyword>
<feature type="transmembrane region" description="Helical" evidence="3">
    <location>
        <begin position="337"/>
        <end position="361"/>
    </location>
</feature>
<feature type="transmembrane region" description="Helical" evidence="3">
    <location>
        <begin position="474"/>
        <end position="492"/>
    </location>
</feature>
<feature type="transmembrane region" description="Helical" evidence="3">
    <location>
        <begin position="119"/>
        <end position="142"/>
    </location>
</feature>
<keyword evidence="1" id="KW-0175">Coiled coil</keyword>
<evidence type="ECO:0000256" key="1">
    <source>
        <dbReference type="SAM" id="Coils"/>
    </source>
</evidence>
<keyword evidence="3" id="KW-1133">Transmembrane helix</keyword>
<name>A0A450T048_9GAMM</name>
<reference evidence="4" key="1">
    <citation type="submission" date="2019-02" db="EMBL/GenBank/DDBJ databases">
        <authorList>
            <person name="Gruber-Vodicka R. H."/>
            <person name="Seah K. B. B."/>
        </authorList>
    </citation>
    <scope>NUCLEOTIDE SEQUENCE</scope>
    <source>
        <strain evidence="4">BECK_DK47</strain>
    </source>
</reference>
<feature type="coiled-coil region" evidence="1">
    <location>
        <begin position="188"/>
        <end position="226"/>
    </location>
</feature>
<evidence type="ECO:0000256" key="2">
    <source>
        <dbReference type="SAM" id="MobiDB-lite"/>
    </source>
</evidence>
<feature type="coiled-coil region" evidence="1">
    <location>
        <begin position="274"/>
        <end position="316"/>
    </location>
</feature>
<keyword evidence="3" id="KW-0812">Transmembrane</keyword>
<dbReference type="Pfam" id="PF14362">
    <property type="entry name" value="DUF4407"/>
    <property type="match status" value="1"/>
</dbReference>
<dbReference type="InterPro" id="IPR025519">
    <property type="entry name" value="DUF4407"/>
</dbReference>